<organism evidence="9 10">
    <name type="scientific">Pestalotiopsis fici (strain W106-1 / CGMCC3.15140)</name>
    <dbReference type="NCBI Taxonomy" id="1229662"/>
    <lineage>
        <taxon>Eukaryota</taxon>
        <taxon>Fungi</taxon>
        <taxon>Dikarya</taxon>
        <taxon>Ascomycota</taxon>
        <taxon>Pezizomycotina</taxon>
        <taxon>Sordariomycetes</taxon>
        <taxon>Xylariomycetidae</taxon>
        <taxon>Amphisphaeriales</taxon>
        <taxon>Sporocadaceae</taxon>
        <taxon>Pestalotiopsis</taxon>
    </lineage>
</organism>
<name>W3WRL2_PESFW</name>
<proteinExistence type="inferred from homology"/>
<evidence type="ECO:0000313" key="10">
    <source>
        <dbReference type="Proteomes" id="UP000030651"/>
    </source>
</evidence>
<feature type="transmembrane region" description="Helical" evidence="7">
    <location>
        <begin position="54"/>
        <end position="79"/>
    </location>
</feature>
<evidence type="ECO:0000313" key="9">
    <source>
        <dbReference type="EMBL" id="ETS76479.1"/>
    </source>
</evidence>
<dbReference type="InterPro" id="IPR049326">
    <property type="entry name" value="Rhodopsin_dom_fungi"/>
</dbReference>
<feature type="transmembrane region" description="Helical" evidence="7">
    <location>
        <begin position="99"/>
        <end position="125"/>
    </location>
</feature>
<accession>W3WRL2</accession>
<feature type="domain" description="Rhodopsin" evidence="8">
    <location>
        <begin position="38"/>
        <end position="282"/>
    </location>
</feature>
<dbReference type="EMBL" id="KI912117">
    <property type="protein sequence ID" value="ETS76479.1"/>
    <property type="molecule type" value="Genomic_DNA"/>
</dbReference>
<reference evidence="10" key="1">
    <citation type="journal article" date="2015" name="BMC Genomics">
        <title>Genomic and transcriptomic analysis of the endophytic fungus Pestalotiopsis fici reveals its lifestyle and high potential for synthesis of natural products.</title>
        <authorList>
            <person name="Wang X."/>
            <person name="Zhang X."/>
            <person name="Liu L."/>
            <person name="Xiang M."/>
            <person name="Wang W."/>
            <person name="Sun X."/>
            <person name="Che Y."/>
            <person name="Guo L."/>
            <person name="Liu G."/>
            <person name="Guo L."/>
            <person name="Wang C."/>
            <person name="Yin W.B."/>
            <person name="Stadler M."/>
            <person name="Zhang X."/>
            <person name="Liu X."/>
        </authorList>
    </citation>
    <scope>NUCLEOTIDE SEQUENCE [LARGE SCALE GENOMIC DNA]</scope>
    <source>
        <strain evidence="10">W106-1 / CGMCC3.15140</strain>
    </source>
</reference>
<dbReference type="InterPro" id="IPR052337">
    <property type="entry name" value="SAT4-like"/>
</dbReference>
<evidence type="ECO:0000259" key="8">
    <source>
        <dbReference type="Pfam" id="PF20684"/>
    </source>
</evidence>
<feature type="transmembrane region" description="Helical" evidence="7">
    <location>
        <begin position="215"/>
        <end position="237"/>
    </location>
</feature>
<keyword evidence="2 7" id="KW-0812">Transmembrane</keyword>
<evidence type="ECO:0000256" key="4">
    <source>
        <dbReference type="ARBA" id="ARBA00023136"/>
    </source>
</evidence>
<sequence length="387" mass="43305">MAASTPDYPPEYVNHDDGPRVVRVMTAVITLATIFVALRFAVRLRLRVRFALDDWVGLASLLVVWAEYVDGYLCIKYGGVGLHLPIALQRKPDALRYTFIYMFAGELLFFTGLALIKWSILAMYYRIFPTLFMKWGYAVLGSMTAAWWVAVMLTTVFQCTPVHKYWDLATPGTCINANTFYISTNGVPNIVMDAMILCLPMREVYKLHVSRKLKLAIGANFLIGSLVIIASIIKLCVMIQLYRMGSDADVTYYLADLIIWVEVEPCMGIISATLPTLRPLLTFLLHQVGLSQNLSDRASTPGRPSLITFGRGNMQKKKNGYNTTASIDNDHDSLEGLSGWPEEHHRTATAAPGDNKGGAINLTKYTPGSQQHINVRTEMAWTESNRY</sequence>
<dbReference type="GeneID" id="19276879"/>
<comment type="subcellular location">
    <subcellularLocation>
        <location evidence="1">Membrane</location>
        <topology evidence="1">Multi-pass membrane protein</topology>
    </subcellularLocation>
</comment>
<dbReference type="OrthoDB" id="3934549at2759"/>
<dbReference type="AlphaFoldDB" id="W3WRL2"/>
<keyword evidence="10" id="KW-1185">Reference proteome</keyword>
<comment type="similarity">
    <text evidence="5">Belongs to the SAT4 family.</text>
</comment>
<feature type="transmembrane region" description="Helical" evidence="7">
    <location>
        <begin position="137"/>
        <end position="157"/>
    </location>
</feature>
<protein>
    <recommendedName>
        <fullName evidence="8">Rhodopsin domain-containing protein</fullName>
    </recommendedName>
</protein>
<dbReference type="OMA" id="LFWNTCL"/>
<evidence type="ECO:0000256" key="1">
    <source>
        <dbReference type="ARBA" id="ARBA00004141"/>
    </source>
</evidence>
<gene>
    <name evidence="9" type="ORF">PFICI_11866</name>
</gene>
<dbReference type="RefSeq" id="XP_007838638.1">
    <property type="nucleotide sequence ID" value="XM_007840447.1"/>
</dbReference>
<evidence type="ECO:0000256" key="6">
    <source>
        <dbReference type="SAM" id="MobiDB-lite"/>
    </source>
</evidence>
<evidence type="ECO:0000256" key="2">
    <source>
        <dbReference type="ARBA" id="ARBA00022692"/>
    </source>
</evidence>
<dbReference type="HOGENOM" id="CLU_028200_0_0_1"/>
<evidence type="ECO:0000256" key="5">
    <source>
        <dbReference type="ARBA" id="ARBA00038359"/>
    </source>
</evidence>
<feature type="transmembrane region" description="Helical" evidence="7">
    <location>
        <begin position="20"/>
        <end position="42"/>
    </location>
</feature>
<dbReference type="Proteomes" id="UP000030651">
    <property type="component" value="Unassembled WGS sequence"/>
</dbReference>
<dbReference type="eggNOG" id="ENOG502SIYQ">
    <property type="taxonomic scope" value="Eukaryota"/>
</dbReference>
<dbReference type="GO" id="GO:0016020">
    <property type="term" value="C:membrane"/>
    <property type="evidence" value="ECO:0007669"/>
    <property type="project" value="UniProtKB-SubCell"/>
</dbReference>
<dbReference type="PANTHER" id="PTHR33048:SF163">
    <property type="entry name" value="INTEGRAL MEMBRANE PROTEIN (AFU_ORTHOLOGUE AFUA_8G05510)"/>
    <property type="match status" value="1"/>
</dbReference>
<feature type="region of interest" description="Disordered" evidence="6">
    <location>
        <begin position="317"/>
        <end position="358"/>
    </location>
</feature>
<dbReference type="Pfam" id="PF20684">
    <property type="entry name" value="Fung_rhodopsin"/>
    <property type="match status" value="1"/>
</dbReference>
<evidence type="ECO:0000256" key="3">
    <source>
        <dbReference type="ARBA" id="ARBA00022989"/>
    </source>
</evidence>
<dbReference type="PANTHER" id="PTHR33048">
    <property type="entry name" value="PTH11-LIKE INTEGRAL MEMBRANE PROTEIN (AFU_ORTHOLOGUE AFUA_5G11245)"/>
    <property type="match status" value="1"/>
</dbReference>
<dbReference type="InParanoid" id="W3WRL2"/>
<dbReference type="KEGG" id="pfy:PFICI_11866"/>
<keyword evidence="3 7" id="KW-1133">Transmembrane helix</keyword>
<keyword evidence="4 7" id="KW-0472">Membrane</keyword>
<evidence type="ECO:0000256" key="7">
    <source>
        <dbReference type="SAM" id="Phobius"/>
    </source>
</evidence>